<reference evidence="1 2" key="1">
    <citation type="journal article" date="2018" name="Front. Plant Sci.">
        <title>Red Clover (Trifolium pratense) and Zigzag Clover (T. medium) - A Picture of Genomic Similarities and Differences.</title>
        <authorList>
            <person name="Dluhosova J."/>
            <person name="Istvanek J."/>
            <person name="Nedelnik J."/>
            <person name="Repkova J."/>
        </authorList>
    </citation>
    <scope>NUCLEOTIDE SEQUENCE [LARGE SCALE GENOMIC DNA]</scope>
    <source>
        <strain evidence="2">cv. 10/8</strain>
        <tissue evidence="1">Leaf</tissue>
    </source>
</reference>
<keyword evidence="2" id="KW-1185">Reference proteome</keyword>
<dbReference type="AlphaFoldDB" id="A0A392SWN5"/>
<name>A0A392SWN5_9FABA</name>
<comment type="caution">
    <text evidence="1">The sequence shown here is derived from an EMBL/GenBank/DDBJ whole genome shotgun (WGS) entry which is preliminary data.</text>
</comment>
<evidence type="ECO:0000313" key="1">
    <source>
        <dbReference type="EMBL" id="MCI53089.1"/>
    </source>
</evidence>
<protein>
    <submittedName>
        <fullName evidence="1">Uncharacterized protein</fullName>
    </submittedName>
</protein>
<dbReference type="EMBL" id="LXQA010457605">
    <property type="protein sequence ID" value="MCI53089.1"/>
    <property type="molecule type" value="Genomic_DNA"/>
</dbReference>
<proteinExistence type="predicted"/>
<sequence>MSSPGEVARHPSPFLARNLETFWTCIAGARQAK</sequence>
<organism evidence="1 2">
    <name type="scientific">Trifolium medium</name>
    <dbReference type="NCBI Taxonomy" id="97028"/>
    <lineage>
        <taxon>Eukaryota</taxon>
        <taxon>Viridiplantae</taxon>
        <taxon>Streptophyta</taxon>
        <taxon>Embryophyta</taxon>
        <taxon>Tracheophyta</taxon>
        <taxon>Spermatophyta</taxon>
        <taxon>Magnoliopsida</taxon>
        <taxon>eudicotyledons</taxon>
        <taxon>Gunneridae</taxon>
        <taxon>Pentapetalae</taxon>
        <taxon>rosids</taxon>
        <taxon>fabids</taxon>
        <taxon>Fabales</taxon>
        <taxon>Fabaceae</taxon>
        <taxon>Papilionoideae</taxon>
        <taxon>50 kb inversion clade</taxon>
        <taxon>NPAAA clade</taxon>
        <taxon>Hologalegina</taxon>
        <taxon>IRL clade</taxon>
        <taxon>Trifolieae</taxon>
        <taxon>Trifolium</taxon>
    </lineage>
</organism>
<feature type="non-terminal residue" evidence="1">
    <location>
        <position position="33"/>
    </location>
</feature>
<evidence type="ECO:0000313" key="2">
    <source>
        <dbReference type="Proteomes" id="UP000265520"/>
    </source>
</evidence>
<dbReference type="Proteomes" id="UP000265520">
    <property type="component" value="Unassembled WGS sequence"/>
</dbReference>
<accession>A0A392SWN5</accession>